<evidence type="ECO:0000256" key="6">
    <source>
        <dbReference type="ARBA" id="ARBA00022500"/>
    </source>
</evidence>
<comment type="similarity">
    <text evidence="2">Belongs to the FliJ family.</text>
</comment>
<dbReference type="Proteomes" id="UP000248090">
    <property type="component" value="Unassembled WGS sequence"/>
</dbReference>
<evidence type="ECO:0000256" key="9">
    <source>
        <dbReference type="ARBA" id="ARBA00023136"/>
    </source>
</evidence>
<dbReference type="InterPro" id="IPR018006">
    <property type="entry name" value="Flag_FliJ_proteobac"/>
</dbReference>
<comment type="subcellular location">
    <subcellularLocation>
        <location evidence="1">Cell membrane</location>
        <topology evidence="1">Peripheral membrane protein</topology>
        <orientation evidence="1">Cytoplasmic side</orientation>
    </subcellularLocation>
</comment>
<evidence type="ECO:0000256" key="10">
    <source>
        <dbReference type="ARBA" id="ARBA00023225"/>
    </source>
</evidence>
<keyword evidence="6" id="KW-0145">Chemotaxis</keyword>
<dbReference type="Gene3D" id="1.10.287.1700">
    <property type="match status" value="1"/>
</dbReference>
<evidence type="ECO:0000313" key="12">
    <source>
        <dbReference type="Proteomes" id="UP000248090"/>
    </source>
</evidence>
<dbReference type="InterPro" id="IPR052570">
    <property type="entry name" value="FliJ"/>
</dbReference>
<evidence type="ECO:0000256" key="7">
    <source>
        <dbReference type="ARBA" id="ARBA00022795"/>
    </source>
</evidence>
<evidence type="ECO:0000256" key="5">
    <source>
        <dbReference type="ARBA" id="ARBA00022475"/>
    </source>
</evidence>
<dbReference type="InterPro" id="IPR053716">
    <property type="entry name" value="Flag_assembly_chemotaxis_eff"/>
</dbReference>
<accession>A0ABX5M641</accession>
<evidence type="ECO:0000256" key="3">
    <source>
        <dbReference type="ARBA" id="ARBA00020392"/>
    </source>
</evidence>
<dbReference type="InterPro" id="IPR012823">
    <property type="entry name" value="Flagell_FliJ"/>
</dbReference>
<dbReference type="Pfam" id="PF02050">
    <property type="entry name" value="FliJ"/>
    <property type="match status" value="1"/>
</dbReference>
<dbReference type="NCBIfam" id="TIGR02473">
    <property type="entry name" value="flagell_FliJ"/>
    <property type="match status" value="1"/>
</dbReference>
<reference evidence="11 12" key="1">
    <citation type="submission" date="2015-03" db="EMBL/GenBank/DDBJ databases">
        <authorList>
            <person name="Krishnan R."/>
            <person name="Midha S."/>
            <person name="Patil P.B."/>
            <person name="Rameshkumar N."/>
        </authorList>
    </citation>
    <scope>NUCLEOTIDE SEQUENCE [LARGE SCALE GENOMIC DNA]</scope>
    <source>
        <strain evidence="11 12">L1E11</strain>
    </source>
</reference>
<comment type="caution">
    <text evidence="11">The sequence shown here is derived from an EMBL/GenBank/DDBJ whole genome shotgun (WGS) entry which is preliminary data.</text>
</comment>
<gene>
    <name evidence="11" type="ORF">WH50_04485</name>
</gene>
<evidence type="ECO:0000256" key="8">
    <source>
        <dbReference type="ARBA" id="ARBA00022927"/>
    </source>
</evidence>
<evidence type="ECO:0000256" key="4">
    <source>
        <dbReference type="ARBA" id="ARBA00022448"/>
    </source>
</evidence>
<dbReference type="PANTHER" id="PTHR38786:SF1">
    <property type="entry name" value="FLAGELLAR FLIJ PROTEIN"/>
    <property type="match status" value="1"/>
</dbReference>
<keyword evidence="4" id="KW-0813">Transport</keyword>
<dbReference type="PANTHER" id="PTHR38786">
    <property type="entry name" value="FLAGELLAR FLIJ PROTEIN"/>
    <property type="match status" value="1"/>
</dbReference>
<evidence type="ECO:0000256" key="2">
    <source>
        <dbReference type="ARBA" id="ARBA00010004"/>
    </source>
</evidence>
<proteinExistence type="inferred from homology"/>
<organism evidence="11 12">
    <name type="scientific">Pokkaliibacter plantistimulans</name>
    <dbReference type="NCBI Taxonomy" id="1635171"/>
    <lineage>
        <taxon>Bacteria</taxon>
        <taxon>Pseudomonadati</taxon>
        <taxon>Pseudomonadota</taxon>
        <taxon>Gammaproteobacteria</taxon>
        <taxon>Oceanospirillales</taxon>
        <taxon>Balneatrichaceae</taxon>
        <taxon>Pokkaliibacter</taxon>
    </lineage>
</organism>
<protein>
    <recommendedName>
        <fullName evidence="3">Flagellar FliJ protein</fullName>
    </recommendedName>
</protein>
<keyword evidence="9" id="KW-0472">Membrane</keyword>
<dbReference type="PRINTS" id="PR01004">
    <property type="entry name" value="FLGFLIJ"/>
</dbReference>
<evidence type="ECO:0000313" key="11">
    <source>
        <dbReference type="EMBL" id="PXF32355.1"/>
    </source>
</evidence>
<name>A0ABX5M641_9GAMM</name>
<keyword evidence="12" id="KW-1185">Reference proteome</keyword>
<keyword evidence="8" id="KW-0653">Protein transport</keyword>
<sequence length="149" mass="17425">MALRSQRLHIVLTLAQRDEQKAAQRLATQRQRLSQTEVQLQQLQGYQLEYIEQLHRKGEAGVSARDWLNQQQFMARLETALGQQGRAVAQQQAEVERHISNWQQARARVKAIEAWLETIKAQEQLELGRKEQKALDELIQHYRSRGDMD</sequence>
<dbReference type="RefSeq" id="WP_110186241.1">
    <property type="nucleotide sequence ID" value="NZ_CP177354.1"/>
</dbReference>
<dbReference type="EMBL" id="LAPT01000020">
    <property type="protein sequence ID" value="PXF32355.1"/>
    <property type="molecule type" value="Genomic_DNA"/>
</dbReference>
<keyword evidence="7" id="KW-1005">Bacterial flagellum biogenesis</keyword>
<evidence type="ECO:0000256" key="1">
    <source>
        <dbReference type="ARBA" id="ARBA00004413"/>
    </source>
</evidence>
<keyword evidence="10" id="KW-1006">Bacterial flagellum protein export</keyword>
<keyword evidence="5" id="KW-1003">Cell membrane</keyword>